<feature type="region of interest" description="Disordered" evidence="1">
    <location>
        <begin position="308"/>
        <end position="327"/>
    </location>
</feature>
<dbReference type="EMBL" id="QKRW01000006">
    <property type="protein sequence ID" value="RAL66647.1"/>
    <property type="molecule type" value="Genomic_DNA"/>
</dbReference>
<dbReference type="Proteomes" id="UP000249056">
    <property type="component" value="Unassembled WGS sequence"/>
</dbReference>
<proteinExistence type="predicted"/>
<name>A0A395J2B0_9HELO</name>
<evidence type="ECO:0000313" key="3">
    <source>
        <dbReference type="Proteomes" id="UP000249056"/>
    </source>
</evidence>
<gene>
    <name evidence="2" type="ORF">DID88_006333</name>
</gene>
<sequence>MASNTFQTTDLANDQGVYDHHVDVFPVPHTSTSTTFVQDPTLDSSFDHEFNKIDHNLQESDNLIDPDLMEISISHPSPSPPPAFNDSYSLGIDSSLDLKSNLASFEQKYAQVNHRQPFPQFQVSKATRQHHHHAEASTSAQAGYTNGRTKANKPSPKVTFVDPMHPHAHLPYIAVFCCQIPVCTHNADKVYKHSLVDFIKHYSKPTVAAPLYDVKKSIVPQADNPDQRAPMLILTNARIYKVEKLGENPIVRLFVCDVTHEKKYWELFRGGAVDQLGWIDLITNKAVGAGRFRHSATSDTFSVIEEEQSLDQDNDQGDNQLTEDPSDTDAINEETWLAEMHAQALVDLELGDITEQMMMDDNDELADSSGLEWADDLLDEVNLFINEHESDNVFGYDFDSV</sequence>
<dbReference type="AlphaFoldDB" id="A0A395J2B0"/>
<reference evidence="2 3" key="1">
    <citation type="submission" date="2018-06" db="EMBL/GenBank/DDBJ databases">
        <title>Genome Sequence of the Brown Rot Fungal Pathogen Monilinia fructigena.</title>
        <authorList>
            <person name="Landi L."/>
            <person name="De Miccolis Angelini R.M."/>
            <person name="Pollastro S."/>
            <person name="Abate D."/>
            <person name="Faretra F."/>
            <person name="Romanazzi G."/>
        </authorList>
    </citation>
    <scope>NUCLEOTIDE SEQUENCE [LARGE SCALE GENOMIC DNA]</scope>
    <source>
        <strain evidence="2 3">Mfrg269</strain>
    </source>
</reference>
<organism evidence="2 3">
    <name type="scientific">Monilinia fructigena</name>
    <dbReference type="NCBI Taxonomy" id="38457"/>
    <lineage>
        <taxon>Eukaryota</taxon>
        <taxon>Fungi</taxon>
        <taxon>Dikarya</taxon>
        <taxon>Ascomycota</taxon>
        <taxon>Pezizomycotina</taxon>
        <taxon>Leotiomycetes</taxon>
        <taxon>Helotiales</taxon>
        <taxon>Sclerotiniaceae</taxon>
        <taxon>Monilinia</taxon>
    </lineage>
</organism>
<dbReference type="OrthoDB" id="3525484at2759"/>
<evidence type="ECO:0000256" key="1">
    <source>
        <dbReference type="SAM" id="MobiDB-lite"/>
    </source>
</evidence>
<accession>A0A395J2B0</accession>
<feature type="region of interest" description="Disordered" evidence="1">
    <location>
        <begin position="125"/>
        <end position="154"/>
    </location>
</feature>
<keyword evidence="3" id="KW-1185">Reference proteome</keyword>
<feature type="compositionally biased region" description="Polar residues" evidence="1">
    <location>
        <begin position="136"/>
        <end position="149"/>
    </location>
</feature>
<protein>
    <submittedName>
        <fullName evidence="2">Uncharacterized protein</fullName>
    </submittedName>
</protein>
<evidence type="ECO:0000313" key="2">
    <source>
        <dbReference type="EMBL" id="RAL66647.1"/>
    </source>
</evidence>
<comment type="caution">
    <text evidence="2">The sequence shown here is derived from an EMBL/GenBank/DDBJ whole genome shotgun (WGS) entry which is preliminary data.</text>
</comment>